<evidence type="ECO:0000256" key="2">
    <source>
        <dbReference type="ARBA" id="ARBA00022801"/>
    </source>
</evidence>
<dbReference type="SUPFAM" id="SSF51126">
    <property type="entry name" value="Pectin lyase-like"/>
    <property type="match status" value="1"/>
</dbReference>
<evidence type="ECO:0000256" key="5">
    <source>
        <dbReference type="SAM" id="SignalP"/>
    </source>
</evidence>
<dbReference type="InterPro" id="IPR051801">
    <property type="entry name" value="GH28_Enzymes"/>
</dbReference>
<dbReference type="EMBL" id="FNNJ01000001">
    <property type="protein sequence ID" value="SDW35205.1"/>
    <property type="molecule type" value="Genomic_DNA"/>
</dbReference>
<dbReference type="Gene3D" id="2.160.20.10">
    <property type="entry name" value="Single-stranded right-handed beta-helix, Pectin lyase-like"/>
    <property type="match status" value="1"/>
</dbReference>
<name>A0A1H2SUT2_9FLAO</name>
<keyword evidence="2 4" id="KW-0378">Hydrolase</keyword>
<evidence type="ECO:0000313" key="6">
    <source>
        <dbReference type="EMBL" id="SDW35205.1"/>
    </source>
</evidence>
<dbReference type="InterPro" id="IPR006626">
    <property type="entry name" value="PbH1"/>
</dbReference>
<feature type="signal peptide" evidence="5">
    <location>
        <begin position="1"/>
        <end position="20"/>
    </location>
</feature>
<dbReference type="SMART" id="SM00710">
    <property type="entry name" value="PbH1"/>
    <property type="match status" value="6"/>
</dbReference>
<evidence type="ECO:0000256" key="4">
    <source>
        <dbReference type="RuleBase" id="RU361169"/>
    </source>
</evidence>
<dbReference type="PROSITE" id="PS51257">
    <property type="entry name" value="PROKAR_LIPOPROTEIN"/>
    <property type="match status" value="1"/>
</dbReference>
<reference evidence="7" key="1">
    <citation type="submission" date="2016-10" db="EMBL/GenBank/DDBJ databases">
        <authorList>
            <person name="Varghese N."/>
            <person name="Submissions S."/>
        </authorList>
    </citation>
    <scope>NUCLEOTIDE SEQUENCE [LARGE SCALE GENOMIC DNA]</scope>
    <source>
        <strain evidence="7">DSM 24956</strain>
    </source>
</reference>
<organism evidence="6 7">
    <name type="scientific">Lutibacter oricola</name>
    <dbReference type="NCBI Taxonomy" id="762486"/>
    <lineage>
        <taxon>Bacteria</taxon>
        <taxon>Pseudomonadati</taxon>
        <taxon>Bacteroidota</taxon>
        <taxon>Flavobacteriia</taxon>
        <taxon>Flavobacteriales</taxon>
        <taxon>Flavobacteriaceae</taxon>
        <taxon>Lutibacter</taxon>
    </lineage>
</organism>
<dbReference type="Proteomes" id="UP000199595">
    <property type="component" value="Unassembled WGS sequence"/>
</dbReference>
<dbReference type="InterPro" id="IPR011050">
    <property type="entry name" value="Pectin_lyase_fold/virulence"/>
</dbReference>
<comment type="similarity">
    <text evidence="1 4">Belongs to the glycosyl hydrolase 28 family.</text>
</comment>
<gene>
    <name evidence="6" type="ORF">SAMN05444411_101543</name>
</gene>
<protein>
    <submittedName>
        <fullName evidence="6">Polygalacturonase</fullName>
    </submittedName>
</protein>
<dbReference type="RefSeq" id="WP_245729887.1">
    <property type="nucleotide sequence ID" value="NZ_FNNJ01000001.1"/>
</dbReference>
<proteinExistence type="inferred from homology"/>
<evidence type="ECO:0000256" key="1">
    <source>
        <dbReference type="ARBA" id="ARBA00008834"/>
    </source>
</evidence>
<dbReference type="InterPro" id="IPR012334">
    <property type="entry name" value="Pectin_lyas_fold"/>
</dbReference>
<sequence length="473" mass="51857">MRKIKAYLLAVSLITLIVSCSTKTVWDVRDYGAVADKTTINTKSIQKAVDECNKAGGGTVLITEGTYLSGTILLKSNVNLKVAEGATLLGSINPNDYPAVEPFIDATGQYRGQCFIGAIDVENASITGKGTINGQGEMFTPANIKKTVKKLGITLDKPDLTGLISKTNKYVSSTIRTSNRPFLVRMVRSKNVKLVDIHLRQPAAWTLHFLECNNFEVNGISIHSHANRNNDAIDIDSSTNGVIRNATIDSGDDAICFKSTSPKPTTDIEVYDCKLKSHWGAIKFGTESMGDFKNITVRDCFVHDTKGGGIKILSADGANVDNILIENITMENVEMPIFIRLCERRLVYRNAERKPVGSINNVVIRNITAKVTDTVDLRMNPPTGFYFSGTPNHKLGKITIDNVKVDLPGGGTLEDAKIVVPENEIQYPEFTKLGVTPAYGLYARHIENLKTSNVSFTLRGKDERKEVVKINVN</sequence>
<dbReference type="GO" id="GO:0005975">
    <property type="term" value="P:carbohydrate metabolic process"/>
    <property type="evidence" value="ECO:0007669"/>
    <property type="project" value="InterPro"/>
</dbReference>
<keyword evidence="7" id="KW-1185">Reference proteome</keyword>
<keyword evidence="5" id="KW-0732">Signal</keyword>
<feature type="chain" id="PRO_5011586891" evidence="5">
    <location>
        <begin position="21"/>
        <end position="473"/>
    </location>
</feature>
<dbReference type="PANTHER" id="PTHR31339">
    <property type="entry name" value="PECTIN LYASE-RELATED"/>
    <property type="match status" value="1"/>
</dbReference>
<keyword evidence="3 4" id="KW-0326">Glycosidase</keyword>
<evidence type="ECO:0000313" key="7">
    <source>
        <dbReference type="Proteomes" id="UP000199595"/>
    </source>
</evidence>
<dbReference type="GO" id="GO:0004650">
    <property type="term" value="F:polygalacturonase activity"/>
    <property type="evidence" value="ECO:0007669"/>
    <property type="project" value="InterPro"/>
</dbReference>
<dbReference type="InterPro" id="IPR000743">
    <property type="entry name" value="Glyco_hydro_28"/>
</dbReference>
<accession>A0A1H2SUT2</accession>
<dbReference type="STRING" id="762486.SAMN05444411_101543"/>
<dbReference type="PANTHER" id="PTHR31339:SF9">
    <property type="entry name" value="PLASMIN AND FIBRONECTIN-BINDING PROTEIN A"/>
    <property type="match status" value="1"/>
</dbReference>
<dbReference type="Pfam" id="PF00295">
    <property type="entry name" value="Glyco_hydro_28"/>
    <property type="match status" value="1"/>
</dbReference>
<evidence type="ECO:0000256" key="3">
    <source>
        <dbReference type="ARBA" id="ARBA00023295"/>
    </source>
</evidence>
<dbReference type="AlphaFoldDB" id="A0A1H2SUT2"/>